<evidence type="ECO:0008006" key="4">
    <source>
        <dbReference type="Google" id="ProtNLM"/>
    </source>
</evidence>
<evidence type="ECO:0000313" key="3">
    <source>
        <dbReference type="Proteomes" id="UP000380386"/>
    </source>
</evidence>
<protein>
    <recommendedName>
        <fullName evidence="4">DUF3169 family protein</fullName>
    </recommendedName>
</protein>
<feature type="transmembrane region" description="Helical" evidence="1">
    <location>
        <begin position="36"/>
        <end position="58"/>
    </location>
</feature>
<dbReference type="Proteomes" id="UP000380386">
    <property type="component" value="Unassembled WGS sequence"/>
</dbReference>
<evidence type="ECO:0000313" key="2">
    <source>
        <dbReference type="EMBL" id="MQS52120.1"/>
    </source>
</evidence>
<feature type="transmembrane region" description="Helical" evidence="1">
    <location>
        <begin position="78"/>
        <end position="99"/>
    </location>
</feature>
<proteinExistence type="predicted"/>
<dbReference type="AlphaFoldDB" id="A0A5P0ZGE1"/>
<evidence type="ECO:0000256" key="1">
    <source>
        <dbReference type="SAM" id="Phobius"/>
    </source>
</evidence>
<keyword evidence="1" id="KW-1133">Transmembrane helix</keyword>
<keyword evidence="1" id="KW-0812">Transmembrane</keyword>
<gene>
    <name evidence="2" type="ORF">FHL02_03695</name>
</gene>
<comment type="caution">
    <text evidence="2">The sequence shown here is derived from an EMBL/GenBank/DDBJ whole genome shotgun (WGS) entry which is preliminary data.</text>
</comment>
<feature type="transmembrane region" description="Helical" evidence="1">
    <location>
        <begin position="175"/>
        <end position="200"/>
    </location>
</feature>
<dbReference type="RefSeq" id="WP_153382463.1">
    <property type="nucleotide sequence ID" value="NZ_VDFM01000003.1"/>
</dbReference>
<keyword evidence="1" id="KW-0472">Membrane</keyword>
<name>A0A5P0ZGE1_9LACO</name>
<dbReference type="EMBL" id="VDFM01000003">
    <property type="protein sequence ID" value="MQS52120.1"/>
    <property type="molecule type" value="Genomic_DNA"/>
</dbReference>
<sequence length="211" mass="24610">MMIFRNFIFEYENERLIYDSKNNSFSLYKRPEKTSLMAALVIVVCGSLSSSPLLLSSFSKEIESASTRMEPLINRADIVTNLIIAVGMTIISTILMQLYMERTLERAGKIRDITDKAELHKILVAMEKEYGIDYDLKENQNPFVHVKREAYIVFPIAYIVLIWALVLFLRSEVFIQVLIMLPFYFIVWILVVWANINLLYKMKVLKINGMY</sequence>
<reference evidence="2 3" key="1">
    <citation type="journal article" date="2019" name="Syst. Appl. Microbiol.">
        <title>Polyphasic characterization of two novel Lactobacillus spp. isolated from blown salami packages: Description of Lactobacillus halodurans sp. nov. and Lactobacillus salsicarnum sp. nov.</title>
        <authorList>
            <person name="Schuster J.A."/>
            <person name="Klingl A."/>
            <person name="Vogel R.F."/>
            <person name="Ehrmann M.A."/>
        </authorList>
    </citation>
    <scope>NUCLEOTIDE SEQUENCE [LARGE SCALE GENOMIC DNA]</scope>
    <source>
        <strain evidence="2 3">TMW 1.2118</strain>
    </source>
</reference>
<accession>A0A5P0ZGE1</accession>
<feature type="transmembrane region" description="Helical" evidence="1">
    <location>
        <begin position="150"/>
        <end position="169"/>
    </location>
</feature>
<organism evidence="2 3">
    <name type="scientific">Companilactobacillus mishanensis</name>
    <dbReference type="NCBI Taxonomy" id="2486008"/>
    <lineage>
        <taxon>Bacteria</taxon>
        <taxon>Bacillati</taxon>
        <taxon>Bacillota</taxon>
        <taxon>Bacilli</taxon>
        <taxon>Lactobacillales</taxon>
        <taxon>Lactobacillaceae</taxon>
        <taxon>Companilactobacillus</taxon>
    </lineage>
</organism>